<geneLocation type="plasmid" evidence="2 3">
    <name>p2</name>
</geneLocation>
<dbReference type="AlphaFoldDB" id="A0A975PB24"/>
<dbReference type="RefSeq" id="WP_215505685.1">
    <property type="nucleotide sequence ID" value="NZ_CP076363.1"/>
</dbReference>
<sequence>MRSGTSPDTHYRALSPRLAAKLRLVWSARGHDLDRIWGDCMATVPGITPLPDPRPAERTASPGTPSPDTAAHDQLCLFDQTLIWAMALRTAARVGAGLDGLALIPAQVAALEALTSRLVDTLSGLRMLVLAGLPIPALQLARSVSEDVDMVLALLLRRKLAQQFIACTCAEEANSFWRRHIAGGRAFRLVAEKLYEVGLDHSDQSDYGRWRRGVLTLLGSAVHSSALGLRAGDAAAPWPQNAALRDCLAFVTHRMQEFCAWSHVLDTGLQGDLARIRLARAAGMPPREARLLGFADGGAEILLDQMRWMLAEPDLPEDARR</sequence>
<dbReference type="KEGG" id="gfu:KM031_18795"/>
<evidence type="ECO:0000313" key="2">
    <source>
        <dbReference type="EMBL" id="QWK92697.1"/>
    </source>
</evidence>
<name>A0A975PB24_9RHOB</name>
<dbReference type="EMBL" id="CP076363">
    <property type="protein sequence ID" value="QWK92697.1"/>
    <property type="molecule type" value="Genomic_DNA"/>
</dbReference>
<feature type="region of interest" description="Disordered" evidence="1">
    <location>
        <begin position="47"/>
        <end position="70"/>
    </location>
</feature>
<organism evidence="2 3">
    <name type="scientific">Gemmobacter fulvus</name>
    <dbReference type="NCBI Taxonomy" id="2840474"/>
    <lineage>
        <taxon>Bacteria</taxon>
        <taxon>Pseudomonadati</taxon>
        <taxon>Pseudomonadota</taxon>
        <taxon>Alphaproteobacteria</taxon>
        <taxon>Rhodobacterales</taxon>
        <taxon>Paracoccaceae</taxon>
        <taxon>Gemmobacter</taxon>
    </lineage>
</organism>
<keyword evidence="2" id="KW-0614">Plasmid</keyword>
<keyword evidence="3" id="KW-1185">Reference proteome</keyword>
<reference evidence="2" key="1">
    <citation type="submission" date="2021-06" db="EMBL/GenBank/DDBJ databases">
        <authorList>
            <person name="Lee C.-S."/>
            <person name="Jin L."/>
        </authorList>
    </citation>
    <scope>NUCLEOTIDE SEQUENCE</scope>
    <source>
        <strain evidence="2">Con5</strain>
        <plasmid evidence="2">p2</plasmid>
    </source>
</reference>
<evidence type="ECO:0000256" key="1">
    <source>
        <dbReference type="SAM" id="MobiDB-lite"/>
    </source>
</evidence>
<dbReference type="Proteomes" id="UP000679352">
    <property type="component" value="Plasmid p2"/>
</dbReference>
<proteinExistence type="predicted"/>
<gene>
    <name evidence="2" type="ORF">KM031_18795</name>
</gene>
<accession>A0A975PB24</accession>
<evidence type="ECO:0000313" key="3">
    <source>
        <dbReference type="Proteomes" id="UP000679352"/>
    </source>
</evidence>
<protein>
    <submittedName>
        <fullName evidence="2">Uncharacterized protein</fullName>
    </submittedName>
</protein>